<dbReference type="Proteomes" id="UP000076925">
    <property type="component" value="Unassembled WGS sequence"/>
</dbReference>
<dbReference type="AlphaFoldDB" id="A0A139WRJ2"/>
<evidence type="ECO:0000313" key="3">
    <source>
        <dbReference type="Proteomes" id="UP000076925"/>
    </source>
</evidence>
<name>A0A139WRJ2_9CYAN</name>
<gene>
    <name evidence="2" type="ORF">WA1_09980</name>
</gene>
<accession>A0A139WRJ2</accession>
<reference evidence="2 3" key="1">
    <citation type="journal article" date="2013" name="Genome Biol. Evol.">
        <title>Genomes of Stigonematalean cyanobacteria (subsection V) and the evolution of oxygenic photosynthesis from prokaryotes to plastids.</title>
        <authorList>
            <person name="Dagan T."/>
            <person name="Roettger M."/>
            <person name="Stucken K."/>
            <person name="Landan G."/>
            <person name="Koch R."/>
            <person name="Major P."/>
            <person name="Gould S.B."/>
            <person name="Goremykin V.V."/>
            <person name="Rippka R."/>
            <person name="Tandeau de Marsac N."/>
            <person name="Gugger M."/>
            <person name="Lockhart P.J."/>
            <person name="Allen J.F."/>
            <person name="Brune I."/>
            <person name="Maus I."/>
            <person name="Puhler A."/>
            <person name="Martin W.F."/>
        </authorList>
    </citation>
    <scope>NUCLEOTIDE SEQUENCE [LARGE SCALE GENOMIC DNA]</scope>
    <source>
        <strain evidence="2 3">PCC 7110</strain>
    </source>
</reference>
<proteinExistence type="predicted"/>
<evidence type="ECO:0000313" key="2">
    <source>
        <dbReference type="EMBL" id="KYC35054.1"/>
    </source>
</evidence>
<comment type="caution">
    <text evidence="2">The sequence shown here is derived from an EMBL/GenBank/DDBJ whole genome shotgun (WGS) entry which is preliminary data.</text>
</comment>
<feature type="region of interest" description="Disordered" evidence="1">
    <location>
        <begin position="124"/>
        <end position="156"/>
    </location>
</feature>
<evidence type="ECO:0000256" key="1">
    <source>
        <dbReference type="SAM" id="MobiDB-lite"/>
    </source>
</evidence>
<keyword evidence="3" id="KW-1185">Reference proteome</keyword>
<dbReference type="RefSeq" id="WP_017743857.1">
    <property type="nucleotide sequence ID" value="NZ_KQ976354.1"/>
</dbReference>
<dbReference type="OrthoDB" id="514156at2"/>
<feature type="compositionally biased region" description="Polar residues" evidence="1">
    <location>
        <begin position="131"/>
        <end position="148"/>
    </location>
</feature>
<organism evidence="2 3">
    <name type="scientific">Scytonema hofmannii PCC 7110</name>
    <dbReference type="NCBI Taxonomy" id="128403"/>
    <lineage>
        <taxon>Bacteria</taxon>
        <taxon>Bacillati</taxon>
        <taxon>Cyanobacteriota</taxon>
        <taxon>Cyanophyceae</taxon>
        <taxon>Nostocales</taxon>
        <taxon>Scytonemataceae</taxon>
        <taxon>Scytonema</taxon>
    </lineage>
</organism>
<sequence>MIPGNSAFKHLSYNFVSQSNSFVTKHRLGARAKIFKLLITGVAVLGALTPQLAWAQNDPNSYGSQGTGNFLSYPSGTRIAPNGRITTPNNGTLYPSNTIDNGNGTKTFYYRNGTRVILRKDKMKPGGAYLSPNSSNGGLRTTPNQIFPSSRELRNQ</sequence>
<dbReference type="EMBL" id="ANNX02000053">
    <property type="protein sequence ID" value="KYC35054.1"/>
    <property type="molecule type" value="Genomic_DNA"/>
</dbReference>
<protein>
    <submittedName>
        <fullName evidence="2">Uncharacterized protein</fullName>
    </submittedName>
</protein>